<accession>A0AAV7SAV4</accession>
<protein>
    <submittedName>
        <fullName evidence="2">Uncharacterized protein</fullName>
    </submittedName>
</protein>
<dbReference type="EMBL" id="JANPWB010000008">
    <property type="protein sequence ID" value="KAJ1161604.1"/>
    <property type="molecule type" value="Genomic_DNA"/>
</dbReference>
<feature type="region of interest" description="Disordered" evidence="1">
    <location>
        <begin position="41"/>
        <end position="103"/>
    </location>
</feature>
<evidence type="ECO:0000313" key="3">
    <source>
        <dbReference type="Proteomes" id="UP001066276"/>
    </source>
</evidence>
<feature type="compositionally biased region" description="Basic and acidic residues" evidence="1">
    <location>
        <begin position="62"/>
        <end position="75"/>
    </location>
</feature>
<name>A0AAV7SAV4_PLEWA</name>
<comment type="caution">
    <text evidence="2">The sequence shown here is derived from an EMBL/GenBank/DDBJ whole genome shotgun (WGS) entry which is preliminary data.</text>
</comment>
<evidence type="ECO:0000313" key="2">
    <source>
        <dbReference type="EMBL" id="KAJ1161604.1"/>
    </source>
</evidence>
<gene>
    <name evidence="2" type="ORF">NDU88_002088</name>
</gene>
<organism evidence="2 3">
    <name type="scientific">Pleurodeles waltl</name>
    <name type="common">Iberian ribbed newt</name>
    <dbReference type="NCBI Taxonomy" id="8319"/>
    <lineage>
        <taxon>Eukaryota</taxon>
        <taxon>Metazoa</taxon>
        <taxon>Chordata</taxon>
        <taxon>Craniata</taxon>
        <taxon>Vertebrata</taxon>
        <taxon>Euteleostomi</taxon>
        <taxon>Amphibia</taxon>
        <taxon>Batrachia</taxon>
        <taxon>Caudata</taxon>
        <taxon>Salamandroidea</taxon>
        <taxon>Salamandridae</taxon>
        <taxon>Pleurodelinae</taxon>
        <taxon>Pleurodeles</taxon>
    </lineage>
</organism>
<dbReference type="AlphaFoldDB" id="A0AAV7SAV4"/>
<evidence type="ECO:0000256" key="1">
    <source>
        <dbReference type="SAM" id="MobiDB-lite"/>
    </source>
</evidence>
<feature type="region of interest" description="Disordered" evidence="1">
    <location>
        <begin position="1"/>
        <end position="28"/>
    </location>
</feature>
<dbReference type="Proteomes" id="UP001066276">
    <property type="component" value="Chromosome 4_2"/>
</dbReference>
<keyword evidence="3" id="KW-1185">Reference proteome</keyword>
<reference evidence="2" key="1">
    <citation type="journal article" date="2022" name="bioRxiv">
        <title>Sequencing and chromosome-scale assembly of the giantPleurodeles waltlgenome.</title>
        <authorList>
            <person name="Brown T."/>
            <person name="Elewa A."/>
            <person name="Iarovenko S."/>
            <person name="Subramanian E."/>
            <person name="Araus A.J."/>
            <person name="Petzold A."/>
            <person name="Susuki M."/>
            <person name="Suzuki K.-i.T."/>
            <person name="Hayashi T."/>
            <person name="Toyoda A."/>
            <person name="Oliveira C."/>
            <person name="Osipova E."/>
            <person name="Leigh N.D."/>
            <person name="Simon A."/>
            <person name="Yun M.H."/>
        </authorList>
    </citation>
    <scope>NUCLEOTIDE SEQUENCE</scope>
    <source>
        <strain evidence="2">20211129_DDA</strain>
        <tissue evidence="2">Liver</tissue>
    </source>
</reference>
<proteinExistence type="predicted"/>
<sequence>MSTYFGSLSFDHQSLSGPRARFPRPWGTSGAFCSDPEVIFPAPRNAEWPDSDEIFKSPDLTPETKELDPRNEKTTDGPPATLTEETTMPGPSHGGDEQEAAGC</sequence>
<feature type="compositionally biased region" description="Polar residues" evidence="1">
    <location>
        <begin position="1"/>
        <end position="16"/>
    </location>
</feature>